<reference evidence="2" key="1">
    <citation type="journal article" date="1999" name="J. Cancer Res. Clin. Oncol.">
        <title>Genomic studies of the Lucke tumor herpesvirus (RaHV-1).</title>
        <authorList>
            <person name="Davison A.J."/>
            <person name="Sauerbier W."/>
            <person name="Dolan A."/>
            <person name="Addison C."/>
            <person name="McKinnell R.G."/>
        </authorList>
    </citation>
    <scope>NUCLEOTIDE SEQUENCE [LARGE SCALE GENOMIC DNA]</scope>
    <source>
        <strain evidence="2">McKinnell</strain>
    </source>
</reference>
<accession>Q14VN7</accession>
<reference evidence="1 2" key="2">
    <citation type="journal article" date="2006" name="J. Gen. Virol.">
        <title>Genome sequences of two frog herpesviruses.</title>
        <authorList>
            <person name="Davison A.J."/>
            <person name="Cunningham C."/>
            <person name="Sauerbier W."/>
            <person name="McKinnell R.G."/>
        </authorList>
    </citation>
    <scope>NUCLEOTIDE SEQUENCE [LARGE SCALE GENOMIC DNA]</scope>
    <source>
        <strain evidence="1 2">McKinnell</strain>
    </source>
</reference>
<evidence type="ECO:0000313" key="2">
    <source>
        <dbReference type="Proteomes" id="UP000011238"/>
    </source>
</evidence>
<dbReference type="SUPFAM" id="SSF52540">
    <property type="entry name" value="P-loop containing nucleoside triphosphate hydrolases"/>
    <property type="match status" value="2"/>
</dbReference>
<name>Q14VN7_9VIRU</name>
<dbReference type="InterPro" id="IPR027417">
    <property type="entry name" value="P-loop_NTPase"/>
</dbReference>
<keyword evidence="2" id="KW-1185">Reference proteome</keyword>
<dbReference type="RefSeq" id="YP_656748.1">
    <property type="nucleotide sequence ID" value="NC_008211.1"/>
</dbReference>
<protein>
    <submittedName>
        <fullName evidence="1">ORF93</fullName>
    </submittedName>
</protein>
<dbReference type="GeneID" id="5141349"/>
<sequence>MAGAAQQSAGAPRRSAQGVLMSSAQYADVQQLEWALGVRDLVLFGPRSDDVVVTLCGDAGAGKSRALTLLLDALKRVSLDHVVCMTATTNAAVNAAPSVRHTTHSALGINNRVLLEHPFRTPAEKDSFRRHYIEYNSNHLVALQRLRAMSPGILEMIKTKHPEHSCVELTPRCYLCFLAMWGARCDYAPAAWNKPMLVIDEYAMMSAELFEKFMCAHEMLTMKQQGRVVVLVGSVSQLSWPNSTLLTNSERFVNDHVCTTHLWHNFRQSSELADALTCMQFNVVTEACARLLAARVIGEEKACDPKHLPSALRIFNQNARREAFNQACMRGKTLVHLEGLRISGSTQDRKKLLDQLSAQFKLLFAGDARKHVDKPLDVYKGCPVIVTRTAVAQYTRGVFRGTSAMEIGPPAVLVEDRGGNITTVIRAQEIEGGATATFYPIAVSNAINTYTAQGATAEGDVVYVGPARDYFRSQILASAYVACSRVRCASALHLANAAFARQANSNAPFFQEEVLRYKLAKEMGYKLIMRRKRRRKETLRPSGENAAEDIALHCTHSYNDTE</sequence>
<dbReference type="EMBL" id="DQ665917">
    <property type="protein sequence ID" value="ABG25724.1"/>
    <property type="molecule type" value="Genomic_DNA"/>
</dbReference>
<dbReference type="Pfam" id="PF13245">
    <property type="entry name" value="AAA_19"/>
    <property type="match status" value="1"/>
</dbReference>
<proteinExistence type="predicted"/>
<organism evidence="2">
    <name type="scientific">Ranid herpesvirus 1</name>
    <name type="common">Lucke tumor herpesvirus</name>
    <dbReference type="NCBI Taxonomy" id="85655"/>
    <lineage>
        <taxon>Viruses</taxon>
        <taxon>Duplodnaviria</taxon>
        <taxon>Heunggongvirae</taxon>
        <taxon>Peploviricota</taxon>
        <taxon>Herviviricetes</taxon>
        <taxon>Herpesvirales</taxon>
        <taxon>Alloherpesviridae</taxon>
        <taxon>Batravirus</taxon>
        <taxon>Batravirus ranidallo1</taxon>
    </lineage>
</organism>
<dbReference type="KEGG" id="vg:5141349"/>
<dbReference type="Gene3D" id="3.40.50.300">
    <property type="entry name" value="P-loop containing nucleotide triphosphate hydrolases"/>
    <property type="match status" value="1"/>
</dbReference>
<dbReference type="Proteomes" id="UP000011238">
    <property type="component" value="Segment"/>
</dbReference>
<evidence type="ECO:0000313" key="1">
    <source>
        <dbReference type="EMBL" id="ABG25724.1"/>
    </source>
</evidence>